<protein>
    <submittedName>
        <fullName evidence="1">Uncharacterized protein</fullName>
    </submittedName>
</protein>
<evidence type="ECO:0000313" key="1">
    <source>
        <dbReference type="EMBL" id="CAA9285748.1"/>
    </source>
</evidence>
<gene>
    <name evidence="1" type="ORF">AVDCRST_MAG77-4205</name>
</gene>
<accession>A0A6J4JS40</accession>
<organism evidence="1">
    <name type="scientific">uncultured Chloroflexota bacterium</name>
    <dbReference type="NCBI Taxonomy" id="166587"/>
    <lineage>
        <taxon>Bacteria</taxon>
        <taxon>Bacillati</taxon>
        <taxon>Chloroflexota</taxon>
        <taxon>environmental samples</taxon>
    </lineage>
</organism>
<sequence length="69" mass="7600">MINAQAEHPPAQREPFHRDRLAWANESQITVVSSVRLLDLIDQVGAGQLDFDAVTATFATPMQPGEGRQ</sequence>
<proteinExistence type="predicted"/>
<name>A0A6J4JS40_9CHLR</name>
<dbReference type="EMBL" id="CADCTC010000226">
    <property type="protein sequence ID" value="CAA9285748.1"/>
    <property type="molecule type" value="Genomic_DNA"/>
</dbReference>
<dbReference type="AlphaFoldDB" id="A0A6J4JS40"/>
<reference evidence="1" key="1">
    <citation type="submission" date="2020-02" db="EMBL/GenBank/DDBJ databases">
        <authorList>
            <person name="Meier V. D."/>
        </authorList>
    </citation>
    <scope>NUCLEOTIDE SEQUENCE</scope>
    <source>
        <strain evidence="1">AVDCRST_MAG77</strain>
    </source>
</reference>